<keyword evidence="4" id="KW-0235">DNA replication</keyword>
<dbReference type="InterPro" id="IPR003593">
    <property type="entry name" value="AAA+_ATPase"/>
</dbReference>
<dbReference type="Gene3D" id="1.20.272.10">
    <property type="match status" value="1"/>
</dbReference>
<dbReference type="InterPro" id="IPR021886">
    <property type="entry name" value="MgsA_C"/>
</dbReference>
<dbReference type="Pfam" id="PF16193">
    <property type="entry name" value="AAA_assoc_2"/>
    <property type="match status" value="1"/>
</dbReference>
<dbReference type="FunFam" id="1.20.272.10:FF:000001">
    <property type="entry name" value="Putative AAA family ATPase"/>
    <property type="match status" value="1"/>
</dbReference>
<organism evidence="8 9">
    <name type="scientific">Candidatus Gallipaludibacter merdavium</name>
    <dbReference type="NCBI Taxonomy" id="2840839"/>
    <lineage>
        <taxon>Bacteria</taxon>
        <taxon>Pseudomonadati</taxon>
        <taxon>Bacteroidota</taxon>
        <taxon>Bacteroidia</taxon>
        <taxon>Bacteroidales</taxon>
        <taxon>Candidatus Gallipaludibacter</taxon>
    </lineage>
</organism>
<evidence type="ECO:0000313" key="9">
    <source>
        <dbReference type="Proteomes" id="UP000823641"/>
    </source>
</evidence>
<dbReference type="Gene3D" id="1.10.3710.10">
    <property type="entry name" value="DNA polymerase III clamp loader subunits, C-terminal domain"/>
    <property type="match status" value="1"/>
</dbReference>
<comment type="caution">
    <text evidence="8">The sequence shown here is derived from an EMBL/GenBank/DDBJ whole genome shotgun (WGS) entry which is preliminary data.</text>
</comment>
<protein>
    <recommendedName>
        <fullName evidence="3">Replication-associated recombination protein A</fullName>
    </recommendedName>
</protein>
<name>A0A9D9HRV4_9BACT</name>
<dbReference type="SMART" id="SM00382">
    <property type="entry name" value="AAA"/>
    <property type="match status" value="1"/>
</dbReference>
<sequence>MQPLAERLRPKTLDEYIGQKHLVGEGAILRKMIESGNISSFILWGPPGVGKTTLAKIIAHTLDRPFYTLSAVTSGVKDVREVIEKAKNSQFFGTRNAILFIDEIHRFSKAQQDSLLGAVENGTVTLIGATTENPSFEVITPLLSRCQVYVLKPLCKDDLAELVERALTKDSELKEKKILLKEEDALFRYSGGDARKLLNILELVCNAETGNEIVIDNQTVTERLQQNPVAYDKDGEMHYDIISAFIKSIRGSDPDAALYWLARMVAGGEDPKFIARRLVISAAEDIGLANPNALLIANACFDAMTKIGWPEGRIPLAEATVYLATSQKSNSAYLGINRALEVVKATGNLPVPLHLRNAPTQLMEELNYGAEYKYAHDYPNHFVKQVFLPEEIKHLQLWQAQGSPAEQRMAEWMRHLWGSDKHGQ</sequence>
<evidence type="ECO:0000313" key="8">
    <source>
        <dbReference type="EMBL" id="MBO8458753.1"/>
    </source>
</evidence>
<evidence type="ECO:0000256" key="5">
    <source>
        <dbReference type="ARBA" id="ARBA00022741"/>
    </source>
</evidence>
<reference evidence="8" key="2">
    <citation type="journal article" date="2021" name="PeerJ">
        <title>Extensive microbial diversity within the chicken gut microbiome revealed by metagenomics and culture.</title>
        <authorList>
            <person name="Gilroy R."/>
            <person name="Ravi A."/>
            <person name="Getino M."/>
            <person name="Pursley I."/>
            <person name="Horton D.L."/>
            <person name="Alikhan N.F."/>
            <person name="Baker D."/>
            <person name="Gharbi K."/>
            <person name="Hall N."/>
            <person name="Watson M."/>
            <person name="Adriaenssens E.M."/>
            <person name="Foster-Nyarko E."/>
            <person name="Jarju S."/>
            <person name="Secka A."/>
            <person name="Antonio M."/>
            <person name="Oren A."/>
            <person name="Chaudhuri R.R."/>
            <person name="La Ragione R."/>
            <person name="Hildebrand F."/>
            <person name="Pallen M.J."/>
        </authorList>
    </citation>
    <scope>NUCLEOTIDE SEQUENCE</scope>
    <source>
        <strain evidence="8">G3-3990</strain>
    </source>
</reference>
<dbReference type="SUPFAM" id="SSF52540">
    <property type="entry name" value="P-loop containing nucleoside triphosphate hydrolases"/>
    <property type="match status" value="1"/>
</dbReference>
<dbReference type="EMBL" id="JADIMG010000002">
    <property type="protein sequence ID" value="MBO8458753.1"/>
    <property type="molecule type" value="Genomic_DNA"/>
</dbReference>
<dbReference type="PANTHER" id="PTHR13779:SF7">
    <property type="entry name" value="ATPASE WRNIP1"/>
    <property type="match status" value="1"/>
</dbReference>
<dbReference type="PANTHER" id="PTHR13779">
    <property type="entry name" value="WERNER HELICASE-INTERACTING PROTEIN 1 FAMILY MEMBER"/>
    <property type="match status" value="1"/>
</dbReference>
<dbReference type="InterPro" id="IPR051314">
    <property type="entry name" value="AAA_ATPase_RarA/MGS1/WRNIP1"/>
</dbReference>
<dbReference type="Gene3D" id="3.40.50.300">
    <property type="entry name" value="P-loop containing nucleotide triphosphate hydrolases"/>
    <property type="match status" value="1"/>
</dbReference>
<evidence type="ECO:0000256" key="6">
    <source>
        <dbReference type="ARBA" id="ARBA00022840"/>
    </source>
</evidence>
<dbReference type="InterPro" id="IPR008921">
    <property type="entry name" value="DNA_pol3_clamp-load_cplx_C"/>
</dbReference>
<comment type="function">
    <text evidence="1">DNA-dependent ATPase that plays important roles in cellular responses to stalled DNA replication processes.</text>
</comment>
<dbReference type="GO" id="GO:0003677">
    <property type="term" value="F:DNA binding"/>
    <property type="evidence" value="ECO:0007669"/>
    <property type="project" value="InterPro"/>
</dbReference>
<comment type="similarity">
    <text evidence="2">Belongs to the AAA ATPase family. RarA/MGS1/WRNIP1 subfamily.</text>
</comment>
<dbReference type="AlphaFoldDB" id="A0A9D9HRV4"/>
<dbReference type="Pfam" id="PF12002">
    <property type="entry name" value="MgsA_C"/>
    <property type="match status" value="1"/>
</dbReference>
<dbReference type="GO" id="GO:0008047">
    <property type="term" value="F:enzyme activator activity"/>
    <property type="evidence" value="ECO:0007669"/>
    <property type="project" value="TreeGrafter"/>
</dbReference>
<gene>
    <name evidence="8" type="ORF">IAA73_00235</name>
</gene>
<keyword evidence="5" id="KW-0547">Nucleotide-binding</keyword>
<dbReference type="GO" id="GO:0017116">
    <property type="term" value="F:single-stranded DNA helicase activity"/>
    <property type="evidence" value="ECO:0007669"/>
    <property type="project" value="TreeGrafter"/>
</dbReference>
<dbReference type="GO" id="GO:0006261">
    <property type="term" value="P:DNA-templated DNA replication"/>
    <property type="evidence" value="ECO:0007669"/>
    <property type="project" value="TreeGrafter"/>
</dbReference>
<dbReference type="InterPro" id="IPR027417">
    <property type="entry name" value="P-loop_NTPase"/>
</dbReference>
<evidence type="ECO:0000259" key="7">
    <source>
        <dbReference type="SMART" id="SM00382"/>
    </source>
</evidence>
<dbReference type="CDD" id="cd18139">
    <property type="entry name" value="HLD_clamp_RarA"/>
    <property type="match status" value="1"/>
</dbReference>
<dbReference type="InterPro" id="IPR032423">
    <property type="entry name" value="AAA_assoc_2"/>
</dbReference>
<keyword evidence="6" id="KW-0067">ATP-binding</keyword>
<evidence type="ECO:0000256" key="3">
    <source>
        <dbReference type="ARBA" id="ARBA00020776"/>
    </source>
</evidence>
<dbReference type="GO" id="GO:0000731">
    <property type="term" value="P:DNA synthesis involved in DNA repair"/>
    <property type="evidence" value="ECO:0007669"/>
    <property type="project" value="TreeGrafter"/>
</dbReference>
<proteinExistence type="inferred from homology"/>
<dbReference type="CDD" id="cd00009">
    <property type="entry name" value="AAA"/>
    <property type="match status" value="1"/>
</dbReference>
<dbReference type="InterPro" id="IPR003959">
    <property type="entry name" value="ATPase_AAA_core"/>
</dbReference>
<feature type="domain" description="AAA+ ATPase" evidence="7">
    <location>
        <begin position="37"/>
        <end position="154"/>
    </location>
</feature>
<dbReference type="SUPFAM" id="SSF48019">
    <property type="entry name" value="post-AAA+ oligomerization domain-like"/>
    <property type="match status" value="1"/>
</dbReference>
<dbReference type="FunFam" id="3.40.50.300:FF:000137">
    <property type="entry name" value="Replication-associated recombination protein A"/>
    <property type="match status" value="1"/>
</dbReference>
<evidence type="ECO:0000256" key="4">
    <source>
        <dbReference type="ARBA" id="ARBA00022705"/>
    </source>
</evidence>
<dbReference type="Gene3D" id="1.10.8.60">
    <property type="match status" value="1"/>
</dbReference>
<reference evidence="8" key="1">
    <citation type="submission" date="2020-10" db="EMBL/GenBank/DDBJ databases">
        <authorList>
            <person name="Gilroy R."/>
        </authorList>
    </citation>
    <scope>NUCLEOTIDE SEQUENCE</scope>
    <source>
        <strain evidence="8">G3-3990</strain>
    </source>
</reference>
<dbReference type="Pfam" id="PF00004">
    <property type="entry name" value="AAA"/>
    <property type="match status" value="1"/>
</dbReference>
<dbReference type="GO" id="GO:0016887">
    <property type="term" value="F:ATP hydrolysis activity"/>
    <property type="evidence" value="ECO:0007669"/>
    <property type="project" value="InterPro"/>
</dbReference>
<dbReference type="GO" id="GO:0005524">
    <property type="term" value="F:ATP binding"/>
    <property type="evidence" value="ECO:0007669"/>
    <property type="project" value="UniProtKB-KW"/>
</dbReference>
<accession>A0A9D9HRV4</accession>
<evidence type="ECO:0000256" key="2">
    <source>
        <dbReference type="ARBA" id="ARBA00008959"/>
    </source>
</evidence>
<evidence type="ECO:0000256" key="1">
    <source>
        <dbReference type="ARBA" id="ARBA00002393"/>
    </source>
</evidence>
<dbReference type="Proteomes" id="UP000823641">
    <property type="component" value="Unassembled WGS sequence"/>
</dbReference>